<protein>
    <recommendedName>
        <fullName evidence="3">DNA-directed RNA polymerase</fullName>
    </recommendedName>
</protein>
<dbReference type="EMBL" id="JAJVDC020000207">
    <property type="protein sequence ID" value="KAL1618428.1"/>
    <property type="molecule type" value="Genomic_DNA"/>
</dbReference>
<keyword evidence="2" id="KW-1185">Reference proteome</keyword>
<evidence type="ECO:0000313" key="2">
    <source>
        <dbReference type="Proteomes" id="UP001521116"/>
    </source>
</evidence>
<name>A0ABR3SEU0_9PEZI</name>
<proteinExistence type="predicted"/>
<gene>
    <name evidence="1" type="ORF">SLS56_010545</name>
</gene>
<sequence length="509" mass="56541">MGSVFSAVSHVFRGTTEYYRKRYIETINESMKGKKGHMRKGILNCHVDGSLRQVITPHYDDINIILIPSYLQGKWMVCRLDKETNKYVSLPVKGWDHAIAIRPPTLQARSVQAVIVMFWNETCMGVTPHLLKALEEDFDGDEMHLNPVYSDGSVAECNNWANTPNRSMDRVREMFHSLDLPGKADKEGGHMIHTTMSFGDMANGEEQPLMAEETRVRKEHIDEFRSRLQDPDRWRRMFDKESVRGMGDINRQQLSQPIVGDMSRIARIAASCLTQEMDGTIGIHISSGFVALTNAPLDESAGNTAMRAVSVICASAQQVALDSHRVKSDSLPSHDMIRDTVVGSDLTVVALSPGSRRHLKQEDVKWSYSSGSADYVLMSPEKSSKLTPSSIIAAYNPSVLALVGQGRVIDVCTRGVAMLVNYYSVPPSPAEIKALGALYSYFPGRHRSPITSKDGMSARELQWLETAMATHYSGLKSRVKAADIPIAPIRTVSMALMGGNFIEACPEYR</sequence>
<evidence type="ECO:0008006" key="3">
    <source>
        <dbReference type="Google" id="ProtNLM"/>
    </source>
</evidence>
<dbReference type="SUPFAM" id="SSF64484">
    <property type="entry name" value="beta and beta-prime subunits of DNA dependent RNA-polymerase"/>
    <property type="match status" value="1"/>
</dbReference>
<reference evidence="1 2" key="1">
    <citation type="submission" date="2024-02" db="EMBL/GenBank/DDBJ databases">
        <title>De novo assembly and annotation of 12 fungi associated with fruit tree decline syndrome in Ontario, Canada.</title>
        <authorList>
            <person name="Sulman M."/>
            <person name="Ellouze W."/>
            <person name="Ilyukhin E."/>
        </authorList>
    </citation>
    <scope>NUCLEOTIDE SEQUENCE [LARGE SCALE GENOMIC DNA]</scope>
    <source>
        <strain evidence="1 2">M1-105</strain>
    </source>
</reference>
<organism evidence="1 2">
    <name type="scientific">Neofusicoccum ribis</name>
    <dbReference type="NCBI Taxonomy" id="45134"/>
    <lineage>
        <taxon>Eukaryota</taxon>
        <taxon>Fungi</taxon>
        <taxon>Dikarya</taxon>
        <taxon>Ascomycota</taxon>
        <taxon>Pezizomycotina</taxon>
        <taxon>Dothideomycetes</taxon>
        <taxon>Dothideomycetes incertae sedis</taxon>
        <taxon>Botryosphaeriales</taxon>
        <taxon>Botryosphaeriaceae</taxon>
        <taxon>Neofusicoccum</taxon>
    </lineage>
</organism>
<evidence type="ECO:0000313" key="1">
    <source>
        <dbReference type="EMBL" id="KAL1618428.1"/>
    </source>
</evidence>
<dbReference type="Gene3D" id="2.40.40.20">
    <property type="match status" value="1"/>
</dbReference>
<dbReference type="Proteomes" id="UP001521116">
    <property type="component" value="Unassembled WGS sequence"/>
</dbReference>
<accession>A0ABR3SEU0</accession>
<comment type="caution">
    <text evidence="1">The sequence shown here is derived from an EMBL/GenBank/DDBJ whole genome shotgun (WGS) entry which is preliminary data.</text>
</comment>